<accession>A0AA35YY82</accession>
<evidence type="ECO:0000313" key="3">
    <source>
        <dbReference type="Proteomes" id="UP001177003"/>
    </source>
</evidence>
<organism evidence="2 3">
    <name type="scientific">Lactuca saligna</name>
    <name type="common">Willowleaf lettuce</name>
    <dbReference type="NCBI Taxonomy" id="75948"/>
    <lineage>
        <taxon>Eukaryota</taxon>
        <taxon>Viridiplantae</taxon>
        <taxon>Streptophyta</taxon>
        <taxon>Embryophyta</taxon>
        <taxon>Tracheophyta</taxon>
        <taxon>Spermatophyta</taxon>
        <taxon>Magnoliopsida</taxon>
        <taxon>eudicotyledons</taxon>
        <taxon>Gunneridae</taxon>
        <taxon>Pentapetalae</taxon>
        <taxon>asterids</taxon>
        <taxon>campanulids</taxon>
        <taxon>Asterales</taxon>
        <taxon>Asteraceae</taxon>
        <taxon>Cichorioideae</taxon>
        <taxon>Cichorieae</taxon>
        <taxon>Lactucinae</taxon>
        <taxon>Lactuca</taxon>
    </lineage>
</organism>
<dbReference type="Proteomes" id="UP001177003">
    <property type="component" value="Chromosome 4"/>
</dbReference>
<gene>
    <name evidence="2" type="ORF">LSALG_LOCUS22019</name>
</gene>
<keyword evidence="3" id="KW-1185">Reference proteome</keyword>
<name>A0AA35YY82_LACSI</name>
<feature type="region of interest" description="Disordered" evidence="1">
    <location>
        <begin position="1"/>
        <end position="25"/>
    </location>
</feature>
<feature type="region of interest" description="Disordered" evidence="1">
    <location>
        <begin position="81"/>
        <end position="112"/>
    </location>
</feature>
<feature type="compositionally biased region" description="Polar residues" evidence="1">
    <location>
        <begin position="13"/>
        <end position="25"/>
    </location>
</feature>
<proteinExistence type="predicted"/>
<sequence length="112" mass="12049">MEDKEVLERPMGNVSSKNKSHVQSNFEDIGISSSSVKTSLVGTSTFLDDSNKISTPEKTSVIPPEVLLTKSFNEEVRTSGIPAHVSHTDANVNMGEGVSNKENPVSTNQGIF</sequence>
<protein>
    <submittedName>
        <fullName evidence="2">Uncharacterized protein</fullName>
    </submittedName>
</protein>
<dbReference type="AlphaFoldDB" id="A0AA35YY82"/>
<feature type="compositionally biased region" description="Polar residues" evidence="1">
    <location>
        <begin position="100"/>
        <end position="112"/>
    </location>
</feature>
<evidence type="ECO:0000256" key="1">
    <source>
        <dbReference type="SAM" id="MobiDB-lite"/>
    </source>
</evidence>
<dbReference type="EMBL" id="OX465080">
    <property type="protein sequence ID" value="CAI9282375.1"/>
    <property type="molecule type" value="Genomic_DNA"/>
</dbReference>
<reference evidence="2" key="1">
    <citation type="submission" date="2023-04" db="EMBL/GenBank/DDBJ databases">
        <authorList>
            <person name="Vijverberg K."/>
            <person name="Xiong W."/>
            <person name="Schranz E."/>
        </authorList>
    </citation>
    <scope>NUCLEOTIDE SEQUENCE</scope>
</reference>
<evidence type="ECO:0000313" key="2">
    <source>
        <dbReference type="EMBL" id="CAI9282375.1"/>
    </source>
</evidence>